<dbReference type="PROSITE" id="PS50110">
    <property type="entry name" value="RESPONSE_REGULATORY"/>
    <property type="match status" value="1"/>
</dbReference>
<evidence type="ECO:0000313" key="7">
    <source>
        <dbReference type="EMBL" id="PTW56571.1"/>
    </source>
</evidence>
<dbReference type="InterPro" id="IPR001789">
    <property type="entry name" value="Sig_transdc_resp-reg_receiver"/>
</dbReference>
<dbReference type="SUPFAM" id="SSF52172">
    <property type="entry name" value="CheY-like"/>
    <property type="match status" value="1"/>
</dbReference>
<dbReference type="Proteomes" id="UP000244081">
    <property type="component" value="Unassembled WGS sequence"/>
</dbReference>
<feature type="domain" description="Response regulatory" evidence="6">
    <location>
        <begin position="21"/>
        <end position="138"/>
    </location>
</feature>
<evidence type="ECO:0000256" key="4">
    <source>
        <dbReference type="PROSITE-ProRule" id="PRU00169"/>
    </source>
</evidence>
<dbReference type="PANTHER" id="PTHR44591:SF3">
    <property type="entry name" value="RESPONSE REGULATORY DOMAIN-CONTAINING PROTEIN"/>
    <property type="match status" value="1"/>
</dbReference>
<evidence type="ECO:0000256" key="2">
    <source>
        <dbReference type="ARBA" id="ARBA00023015"/>
    </source>
</evidence>
<feature type="modified residue" description="4-aspartylphosphate" evidence="4">
    <location>
        <position position="70"/>
    </location>
</feature>
<dbReference type="EMBL" id="QAYG01000011">
    <property type="protein sequence ID" value="PTW56571.1"/>
    <property type="molecule type" value="Genomic_DNA"/>
</dbReference>
<evidence type="ECO:0000256" key="3">
    <source>
        <dbReference type="ARBA" id="ARBA00023163"/>
    </source>
</evidence>
<dbReference type="RefSeq" id="WP_107991612.1">
    <property type="nucleotide sequence ID" value="NZ_QAYG01000011.1"/>
</dbReference>
<evidence type="ECO:0000259" key="6">
    <source>
        <dbReference type="PROSITE" id="PS50110"/>
    </source>
</evidence>
<evidence type="ECO:0000256" key="1">
    <source>
        <dbReference type="ARBA" id="ARBA00022553"/>
    </source>
</evidence>
<dbReference type="PANTHER" id="PTHR44591">
    <property type="entry name" value="STRESS RESPONSE REGULATOR PROTEIN 1"/>
    <property type="match status" value="1"/>
</dbReference>
<dbReference type="Pfam" id="PF00072">
    <property type="entry name" value="Response_reg"/>
    <property type="match status" value="1"/>
</dbReference>
<gene>
    <name evidence="7" type="ORF">C8N35_11134</name>
</gene>
<protein>
    <submittedName>
        <fullName evidence="7">Response regulator receiver domain-containing protein</fullName>
    </submittedName>
</protein>
<feature type="compositionally biased region" description="Low complexity" evidence="5">
    <location>
        <begin position="154"/>
        <end position="171"/>
    </location>
</feature>
<keyword evidence="8" id="KW-1185">Reference proteome</keyword>
<dbReference type="InterPro" id="IPR050595">
    <property type="entry name" value="Bact_response_regulator"/>
</dbReference>
<dbReference type="SMART" id="SM00448">
    <property type="entry name" value="REC"/>
    <property type="match status" value="1"/>
</dbReference>
<accession>A0A2T5UYL2</accession>
<feature type="region of interest" description="Disordered" evidence="5">
    <location>
        <begin position="148"/>
        <end position="179"/>
    </location>
</feature>
<dbReference type="InterPro" id="IPR011006">
    <property type="entry name" value="CheY-like_superfamily"/>
</dbReference>
<dbReference type="Pfam" id="PF18551">
    <property type="entry name" value="TackOD1"/>
    <property type="match status" value="1"/>
</dbReference>
<dbReference type="OrthoDB" id="8432393at2"/>
<keyword evidence="3" id="KW-0804">Transcription</keyword>
<dbReference type="AlphaFoldDB" id="A0A2T5UYL2"/>
<dbReference type="CDD" id="cd17546">
    <property type="entry name" value="REC_hyHK_CKI1_RcsC-like"/>
    <property type="match status" value="1"/>
</dbReference>
<comment type="caution">
    <text evidence="7">The sequence shown here is derived from an EMBL/GenBank/DDBJ whole genome shotgun (WGS) entry which is preliminary data.</text>
</comment>
<organism evidence="7 8">
    <name type="scientific">Breoghania corrubedonensis</name>
    <dbReference type="NCBI Taxonomy" id="665038"/>
    <lineage>
        <taxon>Bacteria</taxon>
        <taxon>Pseudomonadati</taxon>
        <taxon>Pseudomonadota</taxon>
        <taxon>Alphaproteobacteria</taxon>
        <taxon>Hyphomicrobiales</taxon>
        <taxon>Stappiaceae</taxon>
        <taxon>Breoghania</taxon>
    </lineage>
</organism>
<evidence type="ECO:0000256" key="5">
    <source>
        <dbReference type="SAM" id="MobiDB-lite"/>
    </source>
</evidence>
<dbReference type="InterPro" id="IPR040572">
    <property type="entry name" value="TackOD1"/>
</dbReference>
<keyword evidence="2" id="KW-0805">Transcription regulation</keyword>
<name>A0A2T5UYL2_9HYPH</name>
<dbReference type="Gene3D" id="3.40.50.2300">
    <property type="match status" value="1"/>
</dbReference>
<evidence type="ECO:0000313" key="8">
    <source>
        <dbReference type="Proteomes" id="UP000244081"/>
    </source>
</evidence>
<reference evidence="7 8" key="1">
    <citation type="submission" date="2018-04" db="EMBL/GenBank/DDBJ databases">
        <title>Genomic Encyclopedia of Archaeal and Bacterial Type Strains, Phase II (KMG-II): from individual species to whole genera.</title>
        <authorList>
            <person name="Goeker M."/>
        </authorList>
    </citation>
    <scope>NUCLEOTIDE SEQUENCE [LARGE SCALE GENOMIC DNA]</scope>
    <source>
        <strain evidence="7 8">DSM 23382</strain>
    </source>
</reference>
<dbReference type="GO" id="GO:0000160">
    <property type="term" value="P:phosphorelay signal transduction system"/>
    <property type="evidence" value="ECO:0007669"/>
    <property type="project" value="InterPro"/>
</dbReference>
<keyword evidence="1 4" id="KW-0597">Phosphoprotein</keyword>
<sequence>MSTNSKTSQSANQGASARLKRILITEDSPVTQDILKLVLSTKGHEVHIAHNGKAALKMLLEEPFDLALMDYHLPDLSGAEVVAAFFKERRPDNEPIFIAMTADPDAFNATGTVRDAFVRVFAKPFDFNELLDFMGTLATGAHQPARARREEHAAGVAPSAPVNSPAPNASTADEEYEGTPDRVVSLRARPSGYEHNRPLFWPQDIGPAGFSLGARKHMASGGDYDMVVVSEPARVEDLRHLWSLGDLNLLPIIDETGHLGHKADVDLPKIPRGSAERIVQALVQEFAEARASVHLEVRQSDDLADKLLASLYVRSRKLMPEFSGASPRGFSYNVALTESEVRELTGRLETDRLIEKAFVDRLHGCPACNSVRLNVREECFECHSPNLEETAIIHHFKCAYQGPLQDFKHGSDLVCPKCARELRHFGVDYDKPGNVVSCLACGASSSDTAVGFKCLDCGVHTDGDVISTHDVFNYALTDKGRAFIEEGYIVTGATQNQLKFADLPLDLVIALNKAARDYTESARPFCLVTIGYPQRRIQLSEHGPRLVELSRRQLGENLKNYFGDAVTIRQGTDFDYLLIDRMAAENFRANIETYDEAAQSSLKIDLAPRFSVFGPGELFG</sequence>
<proteinExistence type="predicted"/>